<name>A0A9Q1JQI1_9CARY</name>
<evidence type="ECO:0000313" key="2">
    <source>
        <dbReference type="Proteomes" id="UP001153076"/>
    </source>
</evidence>
<dbReference type="AlphaFoldDB" id="A0A9Q1JQI1"/>
<comment type="caution">
    <text evidence="1">The sequence shown here is derived from an EMBL/GenBank/DDBJ whole genome shotgun (WGS) entry which is preliminary data.</text>
</comment>
<proteinExistence type="predicted"/>
<sequence length="245" mass="28809">MTFPLSLSIRDMAEYVAYHFEWDRQGDFQALCPSFELAMAEEAAQRFKLPELSQVIFYAMLLNEAERLGVLYEQMPLVMELALTELRWSTFESCVWLNRDRIFEARFQAKAEQKEESLRAEIGERKEIERAQYSPFVVVFPPLYNTRKMANFRWRRATCPPHPLSDDYQDLCPCFTLPEAERAALDFELPEMVQATFYPMLLNDTVELGIVSGFLVDDLKLTLEGLRWTSFKTSLSHTRDREWEE</sequence>
<keyword evidence="2" id="KW-1185">Reference proteome</keyword>
<dbReference type="Proteomes" id="UP001153076">
    <property type="component" value="Unassembled WGS sequence"/>
</dbReference>
<protein>
    <submittedName>
        <fullName evidence="1">Uncharacterized protein</fullName>
    </submittedName>
</protein>
<evidence type="ECO:0000313" key="1">
    <source>
        <dbReference type="EMBL" id="KAJ8429187.1"/>
    </source>
</evidence>
<dbReference type="EMBL" id="JAKOGI010000925">
    <property type="protein sequence ID" value="KAJ8429187.1"/>
    <property type="molecule type" value="Genomic_DNA"/>
</dbReference>
<reference evidence="1" key="1">
    <citation type="submission" date="2022-04" db="EMBL/GenBank/DDBJ databases">
        <title>Carnegiea gigantea Genome sequencing and assembly v2.</title>
        <authorList>
            <person name="Copetti D."/>
            <person name="Sanderson M.J."/>
            <person name="Burquez A."/>
            <person name="Wojciechowski M.F."/>
        </authorList>
    </citation>
    <scope>NUCLEOTIDE SEQUENCE</scope>
    <source>
        <strain evidence="1">SGP5-SGP5p</strain>
        <tissue evidence="1">Aerial part</tissue>
    </source>
</reference>
<accession>A0A9Q1JQI1</accession>
<gene>
    <name evidence="1" type="ORF">Cgig2_028760</name>
</gene>
<organism evidence="1 2">
    <name type="scientific">Carnegiea gigantea</name>
    <dbReference type="NCBI Taxonomy" id="171969"/>
    <lineage>
        <taxon>Eukaryota</taxon>
        <taxon>Viridiplantae</taxon>
        <taxon>Streptophyta</taxon>
        <taxon>Embryophyta</taxon>
        <taxon>Tracheophyta</taxon>
        <taxon>Spermatophyta</taxon>
        <taxon>Magnoliopsida</taxon>
        <taxon>eudicotyledons</taxon>
        <taxon>Gunneridae</taxon>
        <taxon>Pentapetalae</taxon>
        <taxon>Caryophyllales</taxon>
        <taxon>Cactineae</taxon>
        <taxon>Cactaceae</taxon>
        <taxon>Cactoideae</taxon>
        <taxon>Echinocereeae</taxon>
        <taxon>Carnegiea</taxon>
    </lineage>
</organism>